<dbReference type="EMBL" id="JACBKZ010000007">
    <property type="protein sequence ID" value="KAF5946543.1"/>
    <property type="molecule type" value="Genomic_DNA"/>
</dbReference>
<reference evidence="2" key="1">
    <citation type="journal article" date="2020" name="Nat. Commun.">
        <title>Genome assembly of wild tea tree DASZ reveals pedigree and selection history of tea varieties.</title>
        <authorList>
            <person name="Zhang W."/>
            <person name="Zhang Y."/>
            <person name="Qiu H."/>
            <person name="Guo Y."/>
            <person name="Wan H."/>
            <person name="Zhang X."/>
            <person name="Scossa F."/>
            <person name="Alseekh S."/>
            <person name="Zhang Q."/>
            <person name="Wang P."/>
            <person name="Xu L."/>
            <person name="Schmidt M.H."/>
            <person name="Jia X."/>
            <person name="Li D."/>
            <person name="Zhu A."/>
            <person name="Guo F."/>
            <person name="Chen W."/>
            <person name="Ni D."/>
            <person name="Usadel B."/>
            <person name="Fernie A.R."/>
            <person name="Wen W."/>
        </authorList>
    </citation>
    <scope>NUCLEOTIDE SEQUENCE [LARGE SCALE GENOMIC DNA]</scope>
    <source>
        <strain evidence="2">cv. G240</strain>
    </source>
</reference>
<evidence type="ECO:0000313" key="2">
    <source>
        <dbReference type="Proteomes" id="UP000593564"/>
    </source>
</evidence>
<comment type="caution">
    <text evidence="1">The sequence shown here is derived from an EMBL/GenBank/DDBJ whole genome shotgun (WGS) entry which is preliminary data.</text>
</comment>
<proteinExistence type="predicted"/>
<dbReference type="AlphaFoldDB" id="A0A7J7H0K9"/>
<protein>
    <submittedName>
        <fullName evidence="1">Uncharacterized protein</fullName>
    </submittedName>
</protein>
<evidence type="ECO:0000313" key="1">
    <source>
        <dbReference type="EMBL" id="KAF5946543.1"/>
    </source>
</evidence>
<reference evidence="1 2" key="2">
    <citation type="submission" date="2020-07" db="EMBL/GenBank/DDBJ databases">
        <title>Genome assembly of wild tea tree DASZ reveals pedigree and selection history of tea varieties.</title>
        <authorList>
            <person name="Zhang W."/>
        </authorList>
    </citation>
    <scope>NUCLEOTIDE SEQUENCE [LARGE SCALE GENOMIC DNA]</scope>
    <source>
        <strain evidence="2">cv. G240</strain>
        <tissue evidence="1">Leaf</tissue>
    </source>
</reference>
<gene>
    <name evidence="1" type="ORF">HYC85_016771</name>
</gene>
<organism evidence="1 2">
    <name type="scientific">Camellia sinensis</name>
    <name type="common">Tea plant</name>
    <name type="synonym">Thea sinensis</name>
    <dbReference type="NCBI Taxonomy" id="4442"/>
    <lineage>
        <taxon>Eukaryota</taxon>
        <taxon>Viridiplantae</taxon>
        <taxon>Streptophyta</taxon>
        <taxon>Embryophyta</taxon>
        <taxon>Tracheophyta</taxon>
        <taxon>Spermatophyta</taxon>
        <taxon>Magnoliopsida</taxon>
        <taxon>eudicotyledons</taxon>
        <taxon>Gunneridae</taxon>
        <taxon>Pentapetalae</taxon>
        <taxon>asterids</taxon>
        <taxon>Ericales</taxon>
        <taxon>Theaceae</taxon>
        <taxon>Camellia</taxon>
    </lineage>
</organism>
<keyword evidence="2" id="KW-1185">Reference proteome</keyword>
<sequence>MPVSDLAARAKEAWHERRKQALRFSEKRTLRSSEENLARASMLPTQKRKIQIGLFGLKYYSTLFNCGQLTSPLGSNILMPLYDRDVLKELKRKGLSRSSVKELTCIGGVIELIL</sequence>
<name>A0A7J7H0K9_CAMSI</name>
<dbReference type="Proteomes" id="UP000593564">
    <property type="component" value="Unassembled WGS sequence"/>
</dbReference>
<accession>A0A7J7H0K9</accession>